<evidence type="ECO:0000256" key="1">
    <source>
        <dbReference type="ARBA" id="ARBA00022603"/>
    </source>
</evidence>
<dbReference type="SUPFAM" id="SSF53335">
    <property type="entry name" value="S-adenosyl-L-methionine-dependent methyltransferases"/>
    <property type="match status" value="1"/>
</dbReference>
<dbReference type="RefSeq" id="WP_203897169.1">
    <property type="nucleotide sequence ID" value="NZ_BOPF01000002.1"/>
</dbReference>
<gene>
    <name evidence="5" type="ORF">Val02_04970</name>
</gene>
<keyword evidence="1" id="KW-0489">Methyltransferase</keyword>
<evidence type="ECO:0000313" key="6">
    <source>
        <dbReference type="Proteomes" id="UP000619260"/>
    </source>
</evidence>
<name>A0A8J3YGM1_9ACTN</name>
<evidence type="ECO:0000259" key="4">
    <source>
        <dbReference type="Pfam" id="PF13649"/>
    </source>
</evidence>
<reference evidence="5" key="1">
    <citation type="submission" date="2021-01" db="EMBL/GenBank/DDBJ databases">
        <title>Whole genome shotgun sequence of Virgisporangium aliadipatigenens NBRC 105644.</title>
        <authorList>
            <person name="Komaki H."/>
            <person name="Tamura T."/>
        </authorList>
    </citation>
    <scope>NUCLEOTIDE SEQUENCE</scope>
    <source>
        <strain evidence="5">NBRC 105644</strain>
    </source>
</reference>
<dbReference type="InterPro" id="IPR036388">
    <property type="entry name" value="WH-like_DNA-bd_sf"/>
</dbReference>
<dbReference type="Proteomes" id="UP000619260">
    <property type="component" value="Unassembled WGS sequence"/>
</dbReference>
<dbReference type="CDD" id="cd02440">
    <property type="entry name" value="AdoMet_MTases"/>
    <property type="match status" value="1"/>
</dbReference>
<dbReference type="InterPro" id="IPR029063">
    <property type="entry name" value="SAM-dependent_MTases_sf"/>
</dbReference>
<evidence type="ECO:0000256" key="3">
    <source>
        <dbReference type="ARBA" id="ARBA00022691"/>
    </source>
</evidence>
<dbReference type="InterPro" id="IPR041698">
    <property type="entry name" value="Methyltransf_25"/>
</dbReference>
<dbReference type="PANTHER" id="PTHR43464">
    <property type="entry name" value="METHYLTRANSFERASE"/>
    <property type="match status" value="1"/>
</dbReference>
<evidence type="ECO:0000313" key="5">
    <source>
        <dbReference type="EMBL" id="GIJ43611.1"/>
    </source>
</evidence>
<feature type="domain" description="Methyltransferase" evidence="4">
    <location>
        <begin position="167"/>
        <end position="262"/>
    </location>
</feature>
<dbReference type="Pfam" id="PF13649">
    <property type="entry name" value="Methyltransf_25"/>
    <property type="match status" value="1"/>
</dbReference>
<dbReference type="PANTHER" id="PTHR43464:SF19">
    <property type="entry name" value="UBIQUINONE BIOSYNTHESIS O-METHYLTRANSFERASE, MITOCHONDRIAL"/>
    <property type="match status" value="1"/>
</dbReference>
<keyword evidence="3" id="KW-0949">S-adenosyl-L-methionine</keyword>
<organism evidence="5 6">
    <name type="scientific">Virgisporangium aliadipatigenens</name>
    <dbReference type="NCBI Taxonomy" id="741659"/>
    <lineage>
        <taxon>Bacteria</taxon>
        <taxon>Bacillati</taxon>
        <taxon>Actinomycetota</taxon>
        <taxon>Actinomycetes</taxon>
        <taxon>Micromonosporales</taxon>
        <taxon>Micromonosporaceae</taxon>
        <taxon>Virgisporangium</taxon>
    </lineage>
</organism>
<accession>A0A8J3YGM1</accession>
<protein>
    <recommendedName>
        <fullName evidence="4">Methyltransferase domain-containing protein</fullName>
    </recommendedName>
</protein>
<dbReference type="Gene3D" id="3.40.50.150">
    <property type="entry name" value="Vaccinia Virus protein VP39"/>
    <property type="match status" value="1"/>
</dbReference>
<dbReference type="GO" id="GO:0032259">
    <property type="term" value="P:methylation"/>
    <property type="evidence" value="ECO:0007669"/>
    <property type="project" value="UniProtKB-KW"/>
</dbReference>
<keyword evidence="2" id="KW-0808">Transferase</keyword>
<dbReference type="GO" id="GO:0008168">
    <property type="term" value="F:methyltransferase activity"/>
    <property type="evidence" value="ECO:0007669"/>
    <property type="project" value="UniProtKB-KW"/>
</dbReference>
<dbReference type="EMBL" id="BOPF01000002">
    <property type="protein sequence ID" value="GIJ43611.1"/>
    <property type="molecule type" value="Genomic_DNA"/>
</dbReference>
<dbReference type="AlphaFoldDB" id="A0A8J3YGM1"/>
<sequence>MQTIKQAVDALALAAQQAGLLHGALTSGFLTQVGDGAEVRTLALRTGLAPDRVRALCVALAAAGVLERDGAERYRLSPSWAPVPHDGLDAQLANQLGNITVRGRLYAQMFRPQGPDRYDELPAADRLAIAAGSSQVSSSPLAQNALRASLRRRPVFADALDAGDVRVLELGCGLSGHLLTILHLYPRVTAVAVDTQAELLERAAADAAALGVADRVRYVHGDATLFTDPEPFDLVFWSQFFFPAATREKALATALHQLRPGGLLVLPVAIVEGPDDPHDALRSLLLHSWGVPTRTAEELCAEVAAAGFAAPTAYAPGSVLAHRP</sequence>
<dbReference type="Gene3D" id="1.10.10.10">
    <property type="entry name" value="Winged helix-like DNA-binding domain superfamily/Winged helix DNA-binding domain"/>
    <property type="match status" value="1"/>
</dbReference>
<comment type="caution">
    <text evidence="5">The sequence shown here is derived from an EMBL/GenBank/DDBJ whole genome shotgun (WGS) entry which is preliminary data.</text>
</comment>
<proteinExistence type="predicted"/>
<evidence type="ECO:0000256" key="2">
    <source>
        <dbReference type="ARBA" id="ARBA00022679"/>
    </source>
</evidence>
<keyword evidence="6" id="KW-1185">Reference proteome</keyword>